<protein>
    <submittedName>
        <fullName evidence="1">Uncharacterized protein</fullName>
    </submittedName>
</protein>
<dbReference type="Proteomes" id="UP001056120">
    <property type="component" value="Linkage Group LG10"/>
</dbReference>
<dbReference type="EMBL" id="CM042027">
    <property type="protein sequence ID" value="KAI3803133.1"/>
    <property type="molecule type" value="Genomic_DNA"/>
</dbReference>
<proteinExistence type="predicted"/>
<accession>A0ACB9I6D2</accession>
<evidence type="ECO:0000313" key="2">
    <source>
        <dbReference type="Proteomes" id="UP001056120"/>
    </source>
</evidence>
<reference evidence="1 2" key="2">
    <citation type="journal article" date="2022" name="Mol. Ecol. Resour.">
        <title>The genomes of chicory, endive, great burdock and yacon provide insights into Asteraceae paleo-polyploidization history and plant inulin production.</title>
        <authorList>
            <person name="Fan W."/>
            <person name="Wang S."/>
            <person name="Wang H."/>
            <person name="Wang A."/>
            <person name="Jiang F."/>
            <person name="Liu H."/>
            <person name="Zhao H."/>
            <person name="Xu D."/>
            <person name="Zhang Y."/>
        </authorList>
    </citation>
    <scope>NUCLEOTIDE SEQUENCE [LARGE SCALE GENOMIC DNA]</scope>
    <source>
        <strain evidence="2">cv. Yunnan</strain>
        <tissue evidence="1">Leaves</tissue>
    </source>
</reference>
<organism evidence="1 2">
    <name type="scientific">Smallanthus sonchifolius</name>
    <dbReference type="NCBI Taxonomy" id="185202"/>
    <lineage>
        <taxon>Eukaryota</taxon>
        <taxon>Viridiplantae</taxon>
        <taxon>Streptophyta</taxon>
        <taxon>Embryophyta</taxon>
        <taxon>Tracheophyta</taxon>
        <taxon>Spermatophyta</taxon>
        <taxon>Magnoliopsida</taxon>
        <taxon>eudicotyledons</taxon>
        <taxon>Gunneridae</taxon>
        <taxon>Pentapetalae</taxon>
        <taxon>asterids</taxon>
        <taxon>campanulids</taxon>
        <taxon>Asterales</taxon>
        <taxon>Asteraceae</taxon>
        <taxon>Asteroideae</taxon>
        <taxon>Heliantheae alliance</taxon>
        <taxon>Millerieae</taxon>
        <taxon>Smallanthus</taxon>
    </lineage>
</organism>
<gene>
    <name evidence="1" type="ORF">L1987_31282</name>
</gene>
<reference evidence="2" key="1">
    <citation type="journal article" date="2022" name="Mol. Ecol. Resour.">
        <title>The genomes of chicory, endive, great burdock and yacon provide insights into Asteraceae palaeo-polyploidization history and plant inulin production.</title>
        <authorList>
            <person name="Fan W."/>
            <person name="Wang S."/>
            <person name="Wang H."/>
            <person name="Wang A."/>
            <person name="Jiang F."/>
            <person name="Liu H."/>
            <person name="Zhao H."/>
            <person name="Xu D."/>
            <person name="Zhang Y."/>
        </authorList>
    </citation>
    <scope>NUCLEOTIDE SEQUENCE [LARGE SCALE GENOMIC DNA]</scope>
    <source>
        <strain evidence="2">cv. Yunnan</strain>
    </source>
</reference>
<name>A0ACB9I6D2_9ASTR</name>
<sequence>MGVNDDDHQELESFDTLSLTDFPLTKDVNSCGQDHDHNHPNPPSPATEDLFEFCSGGSSGGLCEQPMIMSHAEDMISGGKLIPINHQPNHDQPPRKQNQNPNEKHINGGQCESMLELKSIHNKGTASQLFRNSYSFDSKKLNKTSRPNYEPSADNNNNNRNSLSNKSSSSRWSDLVFAPLKVPQEMDLRDIRNRQIVQNTSISLFPAVEVSDRFPVSGDHRKNSWGVLGFLSCKRSGSVAVTTPLS</sequence>
<evidence type="ECO:0000313" key="1">
    <source>
        <dbReference type="EMBL" id="KAI3803133.1"/>
    </source>
</evidence>
<keyword evidence="2" id="KW-1185">Reference proteome</keyword>
<comment type="caution">
    <text evidence="1">The sequence shown here is derived from an EMBL/GenBank/DDBJ whole genome shotgun (WGS) entry which is preliminary data.</text>
</comment>